<sequence>MGVSEETHEIAGHSEARAASKAVAAALEAQRSVSGGAPSVNAILQVMGRRPDGYATAEGPNDLTADEAVRCLLDGGAA</sequence>
<comment type="caution">
    <text evidence="1">The sequence shown here is derived from an EMBL/GenBank/DDBJ whole genome shotgun (WGS) entry which is preliminary data.</text>
</comment>
<organism evidence="1 2">
    <name type="scientific">Haloarcula rubripromontorii</name>
    <dbReference type="NCBI Taxonomy" id="1705562"/>
    <lineage>
        <taxon>Archaea</taxon>
        <taxon>Methanobacteriati</taxon>
        <taxon>Methanobacteriota</taxon>
        <taxon>Stenosarchaea group</taxon>
        <taxon>Halobacteria</taxon>
        <taxon>Halobacteriales</taxon>
        <taxon>Haloarculaceae</taxon>
        <taxon>Haloarcula</taxon>
    </lineage>
</organism>
<dbReference type="AlphaFoldDB" id="A0A847U2G6"/>
<accession>A0A847U2G6</accession>
<evidence type="ECO:0000313" key="2">
    <source>
        <dbReference type="Proteomes" id="UP000610611"/>
    </source>
</evidence>
<gene>
    <name evidence="1" type="ORF">GOC83_15375</name>
</gene>
<proteinExistence type="predicted"/>
<dbReference type="EMBL" id="WOWB01000001">
    <property type="protein sequence ID" value="NLV07515.1"/>
    <property type="molecule type" value="Genomic_DNA"/>
</dbReference>
<evidence type="ECO:0000313" key="1">
    <source>
        <dbReference type="EMBL" id="NLV07515.1"/>
    </source>
</evidence>
<dbReference type="Proteomes" id="UP000610611">
    <property type="component" value="Unassembled WGS sequence"/>
</dbReference>
<reference evidence="1" key="1">
    <citation type="submission" date="2019-12" db="EMBL/GenBank/DDBJ databases">
        <title>The whole-genome sequencing of Haloarcula japonica strain pws8.</title>
        <authorList>
            <person name="Verma D.K."/>
            <person name="Gopal K."/>
            <person name="Prasad E.S."/>
        </authorList>
    </citation>
    <scope>NUCLEOTIDE SEQUENCE</scope>
    <source>
        <strain evidence="1">Pws8</strain>
    </source>
</reference>
<protein>
    <submittedName>
        <fullName evidence="1">Uncharacterized protein</fullName>
    </submittedName>
</protein>
<name>A0A847U2G6_9EURY</name>